<comment type="catalytic activity">
    <reaction evidence="1">
        <text>4-hydroxy-4-methyl-2-oxoglutarate = 2 pyruvate</text>
        <dbReference type="Rhea" id="RHEA:22748"/>
        <dbReference type="ChEBI" id="CHEBI:15361"/>
        <dbReference type="ChEBI" id="CHEBI:58276"/>
        <dbReference type="EC" id="4.1.3.17"/>
    </reaction>
</comment>
<feature type="binding site" evidence="13">
    <location>
        <begin position="113"/>
        <end position="116"/>
    </location>
    <ligand>
        <name>substrate</name>
    </ligand>
</feature>
<evidence type="ECO:0000256" key="4">
    <source>
        <dbReference type="ARBA" id="ARBA00011233"/>
    </source>
</evidence>
<dbReference type="CDD" id="cd16841">
    <property type="entry name" value="RraA_family"/>
    <property type="match status" value="1"/>
</dbReference>
<evidence type="ECO:0000256" key="9">
    <source>
        <dbReference type="ARBA" id="ARBA00029596"/>
    </source>
</evidence>
<evidence type="ECO:0000256" key="10">
    <source>
        <dbReference type="ARBA" id="ARBA00030169"/>
    </source>
</evidence>
<keyword evidence="13" id="KW-0460">Magnesium</keyword>
<evidence type="ECO:0000256" key="11">
    <source>
        <dbReference type="ARBA" id="ARBA00032305"/>
    </source>
</evidence>
<evidence type="ECO:0000256" key="6">
    <source>
        <dbReference type="ARBA" id="ARBA00012947"/>
    </source>
</evidence>
<feature type="binding site" evidence="13">
    <location>
        <position position="135"/>
    </location>
    <ligand>
        <name>substrate</name>
    </ligand>
</feature>
<dbReference type="GO" id="GO:0008948">
    <property type="term" value="F:oxaloacetate decarboxylase activity"/>
    <property type="evidence" value="ECO:0007669"/>
    <property type="project" value="UniProtKB-EC"/>
</dbReference>
<sequence>MMTDTELIKELRKYRCADLCDGMDAIGLVDKGTMNEAMRPLRDGIEFKGFAYTIKLLPKSDAVKVCKTPEEWREELGKECNKIYNFVGEITPERAKDTVIVVDMEGVRGGLWGSEIAMTMMERGIEGVVLDGGCRDSYETNLEKAPVFCTKRTFTHAYGRVEPGALNIPVNCAGVTVKPGDIVCADDDGVLVIPRERAEEVIMFAKMQLEDDIAVRTEHYDNLGFEHDETLNRMK</sequence>
<name>A0A4P6LVB6_9FIRM</name>
<proteinExistence type="inferred from homology"/>
<dbReference type="EC" id="4.1.1.112" evidence="6"/>
<evidence type="ECO:0000256" key="8">
    <source>
        <dbReference type="ARBA" id="ARBA00025046"/>
    </source>
</evidence>
<comment type="subunit">
    <text evidence="4">Homotrimer.</text>
</comment>
<protein>
    <recommendedName>
        <fullName evidence="7">Putative 4-hydroxy-4-methyl-2-oxoglutarate aldolase</fullName>
        <ecNumber evidence="6">4.1.1.112</ecNumber>
        <ecNumber evidence="5">4.1.3.17</ecNumber>
    </recommendedName>
    <alternativeName>
        <fullName evidence="11">Oxaloacetate decarboxylase</fullName>
    </alternativeName>
    <alternativeName>
        <fullName evidence="9">Regulator of ribonuclease activity homolog</fullName>
    </alternativeName>
    <alternativeName>
        <fullName evidence="10">RraA-like protein</fullName>
    </alternativeName>
</protein>
<dbReference type="SUPFAM" id="SSF89562">
    <property type="entry name" value="RraA-like"/>
    <property type="match status" value="1"/>
</dbReference>
<evidence type="ECO:0000256" key="12">
    <source>
        <dbReference type="ARBA" id="ARBA00047973"/>
    </source>
</evidence>
<dbReference type="KEGG" id="bpro:PMF13cell1_01513"/>
<feature type="binding site" evidence="13">
    <location>
        <position position="136"/>
    </location>
    <ligand>
        <name>Mg(2+)</name>
        <dbReference type="ChEBI" id="CHEBI:18420"/>
    </ligand>
</feature>
<evidence type="ECO:0000256" key="7">
    <source>
        <dbReference type="ARBA" id="ARBA00016549"/>
    </source>
</evidence>
<evidence type="ECO:0000256" key="13">
    <source>
        <dbReference type="PIRSR" id="PIRSR605493-1"/>
    </source>
</evidence>
<evidence type="ECO:0000256" key="2">
    <source>
        <dbReference type="ARBA" id="ARBA00001968"/>
    </source>
</evidence>
<dbReference type="EMBL" id="CP035945">
    <property type="protein sequence ID" value="QBE95986.1"/>
    <property type="molecule type" value="Genomic_DNA"/>
</dbReference>
<comment type="cofactor">
    <cofactor evidence="2">
        <name>a divalent metal cation</name>
        <dbReference type="ChEBI" id="CHEBI:60240"/>
    </cofactor>
</comment>
<comment type="function">
    <text evidence="8">Catalyzes the aldol cleavage of 4-hydroxy-4-methyl-2-oxoglutarate (HMG) into 2 molecules of pyruvate. Also contains a secondary oxaloacetate (OAA) decarboxylase activity due to the common pyruvate enolate transition state formed following C-C bond cleavage in the retro-aldol and decarboxylation reactions.</text>
</comment>
<dbReference type="RefSeq" id="WP_115623954.1">
    <property type="nucleotide sequence ID" value="NZ_AP031439.1"/>
</dbReference>
<keyword evidence="14" id="KW-0456">Lyase</keyword>
<reference evidence="14 15" key="1">
    <citation type="submission" date="2019-01" db="EMBL/GenBank/DDBJ databases">
        <title>PMF-metabolizing Aryl O-demethylase.</title>
        <authorList>
            <person name="Kim M."/>
        </authorList>
    </citation>
    <scope>NUCLEOTIDE SEQUENCE [LARGE SCALE GENOMIC DNA]</scope>
    <source>
        <strain evidence="14 15">PMF1</strain>
    </source>
</reference>
<evidence type="ECO:0000256" key="3">
    <source>
        <dbReference type="ARBA" id="ARBA00008621"/>
    </source>
</evidence>
<dbReference type="AlphaFoldDB" id="A0A4P6LVB6"/>
<dbReference type="InterPro" id="IPR036704">
    <property type="entry name" value="RraA/RraA-like_sf"/>
</dbReference>
<dbReference type="PANTHER" id="PTHR33254">
    <property type="entry name" value="4-HYDROXY-4-METHYL-2-OXOGLUTARATE ALDOLASE 3-RELATED"/>
    <property type="match status" value="1"/>
</dbReference>
<accession>A0A4P6LVB6</accession>
<comment type="similarity">
    <text evidence="3">Belongs to the class II aldolase/RraA-like family.</text>
</comment>
<comment type="cofactor">
    <cofactor evidence="13">
        <name>Mg(2+)</name>
        <dbReference type="ChEBI" id="CHEBI:18420"/>
    </cofactor>
</comment>
<evidence type="ECO:0000313" key="14">
    <source>
        <dbReference type="EMBL" id="QBE95986.1"/>
    </source>
</evidence>
<dbReference type="Proteomes" id="UP000289794">
    <property type="component" value="Chromosome"/>
</dbReference>
<dbReference type="Gene3D" id="3.50.30.40">
    <property type="entry name" value="Ribonuclease E inhibitor RraA/RraA-like"/>
    <property type="match status" value="1"/>
</dbReference>
<evidence type="ECO:0000256" key="5">
    <source>
        <dbReference type="ARBA" id="ARBA00012213"/>
    </source>
</evidence>
<evidence type="ECO:0000313" key="15">
    <source>
        <dbReference type="Proteomes" id="UP000289794"/>
    </source>
</evidence>
<dbReference type="PANTHER" id="PTHR33254:SF4">
    <property type="entry name" value="4-HYDROXY-4-METHYL-2-OXOGLUTARATE ALDOLASE 3-RELATED"/>
    <property type="match status" value="1"/>
</dbReference>
<dbReference type="Pfam" id="PF03737">
    <property type="entry name" value="RraA-like"/>
    <property type="match status" value="1"/>
</dbReference>
<gene>
    <name evidence="14" type="primary">proA_2</name>
    <name evidence="14" type="ORF">PMF13cell1_01513</name>
</gene>
<organism evidence="14 15">
    <name type="scientific">Blautia producta</name>
    <dbReference type="NCBI Taxonomy" id="33035"/>
    <lineage>
        <taxon>Bacteria</taxon>
        <taxon>Bacillati</taxon>
        <taxon>Bacillota</taxon>
        <taxon>Clostridia</taxon>
        <taxon>Lachnospirales</taxon>
        <taxon>Lachnospiraceae</taxon>
        <taxon>Blautia</taxon>
    </lineage>
</organism>
<dbReference type="GO" id="GO:0047443">
    <property type="term" value="F:4-hydroxy-4-methyl-2-oxoglutarate aldolase activity"/>
    <property type="evidence" value="ECO:0007669"/>
    <property type="project" value="UniProtKB-EC"/>
</dbReference>
<dbReference type="GO" id="GO:0046872">
    <property type="term" value="F:metal ion binding"/>
    <property type="evidence" value="ECO:0007669"/>
    <property type="project" value="UniProtKB-KW"/>
</dbReference>
<dbReference type="EC" id="4.1.3.17" evidence="5"/>
<evidence type="ECO:0000256" key="1">
    <source>
        <dbReference type="ARBA" id="ARBA00001342"/>
    </source>
</evidence>
<dbReference type="InterPro" id="IPR005493">
    <property type="entry name" value="RraA/RraA-like"/>
</dbReference>
<keyword evidence="13" id="KW-0479">Metal-binding</keyword>
<comment type="catalytic activity">
    <reaction evidence="12">
        <text>oxaloacetate + H(+) = pyruvate + CO2</text>
        <dbReference type="Rhea" id="RHEA:15641"/>
        <dbReference type="ChEBI" id="CHEBI:15361"/>
        <dbReference type="ChEBI" id="CHEBI:15378"/>
        <dbReference type="ChEBI" id="CHEBI:16452"/>
        <dbReference type="ChEBI" id="CHEBI:16526"/>
        <dbReference type="EC" id="4.1.1.112"/>
    </reaction>
</comment>